<proteinExistence type="predicted"/>
<feature type="compositionally biased region" description="Low complexity" evidence="2">
    <location>
        <begin position="272"/>
        <end position="282"/>
    </location>
</feature>
<gene>
    <name evidence="3" type="ORF">EZS28_019406</name>
</gene>
<comment type="caution">
    <text evidence="3">The sequence shown here is derived from an EMBL/GenBank/DDBJ whole genome shotgun (WGS) entry which is preliminary data.</text>
</comment>
<feature type="region of interest" description="Disordered" evidence="2">
    <location>
        <begin position="238"/>
        <end position="292"/>
    </location>
</feature>
<feature type="compositionally biased region" description="Polar residues" evidence="2">
    <location>
        <begin position="283"/>
        <end position="292"/>
    </location>
</feature>
<dbReference type="AlphaFoldDB" id="A0A5J4VQW4"/>
<dbReference type="EMBL" id="SNRW01005442">
    <property type="protein sequence ID" value="KAA6385067.1"/>
    <property type="molecule type" value="Genomic_DNA"/>
</dbReference>
<evidence type="ECO:0000256" key="2">
    <source>
        <dbReference type="SAM" id="MobiDB-lite"/>
    </source>
</evidence>
<name>A0A5J4VQW4_9EUKA</name>
<reference evidence="3 4" key="1">
    <citation type="submission" date="2019-03" db="EMBL/GenBank/DDBJ databases">
        <title>Single cell metagenomics reveals metabolic interactions within the superorganism composed of flagellate Streblomastix strix and complex community of Bacteroidetes bacteria on its surface.</title>
        <authorList>
            <person name="Treitli S.C."/>
            <person name="Kolisko M."/>
            <person name="Husnik F."/>
            <person name="Keeling P."/>
            <person name="Hampl V."/>
        </authorList>
    </citation>
    <scope>NUCLEOTIDE SEQUENCE [LARGE SCALE GENOMIC DNA]</scope>
    <source>
        <strain evidence="3">ST1C</strain>
    </source>
</reference>
<protein>
    <submittedName>
        <fullName evidence="3">Uncharacterized protein</fullName>
    </submittedName>
</protein>
<evidence type="ECO:0000313" key="3">
    <source>
        <dbReference type="EMBL" id="KAA6385067.1"/>
    </source>
</evidence>
<sequence>MTDRAIEAEHELEKLRVEKSELEDEIKDLKKKIDEQDQLLLIASEQNQLINTLRQQLQKQDDKLLQVQKKLKEYENEVEIQLFQKENINKEYLSLQKRVKNYEEEKQGNLRKIQEDEDQMREIMNQIKNKEDNIKRLKAANEVFTRNQSTENKVLIEKLGKMEETVEERDKLKSENSHLTRLISQLKQEFQQEKDNLIKQVEDERERNEAIIAEMQNIENVELEENLNASQKLLQSNKRKYKNNSNEKERDNNNNNDNDNDDSNRSPQLMYQQQQSSSSSSSYFTSPIQNRSSSPLINQQIQQAQSASSAQLTPRSQRIANKIRENNILKDQLMKLQLENLENSSKLKEFKEKCDNLSQNMQRIEKEREMERKVMQNSALSTKKQNDKLSIENRWTQRKLKVNEEEILRLKEENEELKNQVSETEQVLGDIKEERDKLIEFRQKIEGMKDGMEGELSNWQSKIIDSERRIKENDKMIREMKDFISNQEEQIVRLKAENQGLRIEQDIEREAHKKSLDQAQSKQEEQLKEIQKLRQKLRQLQLQTVSGNEEKIAAETSNINAKWELSFIQNQLALSEEQKQLLEDELSLSQKLNRKIKIDRDKQQEKINRDIEEERLKELELDLLKRGKAMDDILEKRKQLSSTNQLNKRAKAKVGAEAEAEMSAEAKARVESEKENYQLVINKTIQMKQKRKINQIKRIQKKKEE</sequence>
<feature type="coiled-coil region" evidence="1">
    <location>
        <begin position="319"/>
        <end position="374"/>
    </location>
</feature>
<dbReference type="Proteomes" id="UP000324800">
    <property type="component" value="Unassembled WGS sequence"/>
</dbReference>
<organism evidence="3 4">
    <name type="scientific">Streblomastix strix</name>
    <dbReference type="NCBI Taxonomy" id="222440"/>
    <lineage>
        <taxon>Eukaryota</taxon>
        <taxon>Metamonada</taxon>
        <taxon>Preaxostyla</taxon>
        <taxon>Oxymonadida</taxon>
        <taxon>Streblomastigidae</taxon>
        <taxon>Streblomastix</taxon>
    </lineage>
</organism>
<evidence type="ECO:0000313" key="4">
    <source>
        <dbReference type="Proteomes" id="UP000324800"/>
    </source>
</evidence>
<accession>A0A5J4VQW4</accession>
<feature type="coiled-coil region" evidence="1">
    <location>
        <begin position="477"/>
        <end position="622"/>
    </location>
</feature>
<evidence type="ECO:0000256" key="1">
    <source>
        <dbReference type="SAM" id="Coils"/>
    </source>
</evidence>
<keyword evidence="1" id="KW-0175">Coiled coil</keyword>
<feature type="coiled-coil region" evidence="1">
    <location>
        <begin position="400"/>
        <end position="434"/>
    </location>
</feature>